<evidence type="ECO:0000256" key="16">
    <source>
        <dbReference type="RuleBase" id="RU367090"/>
    </source>
</evidence>
<reference evidence="19 20" key="1">
    <citation type="journal article" date="2018" name="Evol. Lett.">
        <title>Horizontal gene cluster transfer increased hallucinogenic mushroom diversity.</title>
        <authorList>
            <person name="Reynolds H.T."/>
            <person name="Vijayakumar V."/>
            <person name="Gluck-Thaler E."/>
            <person name="Korotkin H.B."/>
            <person name="Matheny P.B."/>
            <person name="Slot J.C."/>
        </authorList>
    </citation>
    <scope>NUCLEOTIDE SEQUENCE [LARGE SCALE GENOMIC DNA]</scope>
    <source>
        <strain evidence="19 20">2629</strain>
    </source>
</reference>
<evidence type="ECO:0000256" key="4">
    <source>
        <dbReference type="ARBA" id="ARBA00007997"/>
    </source>
</evidence>
<keyword evidence="9 16" id="KW-0479">Metal-binding</keyword>
<evidence type="ECO:0000256" key="2">
    <source>
        <dbReference type="ARBA" id="ARBA00004514"/>
    </source>
</evidence>
<evidence type="ECO:0000256" key="17">
    <source>
        <dbReference type="SAM" id="MobiDB-lite"/>
    </source>
</evidence>
<feature type="compositionally biased region" description="Basic and acidic residues" evidence="17">
    <location>
        <begin position="278"/>
        <end position="291"/>
    </location>
</feature>
<dbReference type="InterPro" id="IPR039795">
    <property type="entry name" value="LTN1/Rkr1"/>
</dbReference>
<comment type="catalytic activity">
    <reaction evidence="1 16">
        <text>S-ubiquitinyl-[E2 ubiquitin-conjugating enzyme]-L-cysteine + [acceptor protein]-L-lysine = [E2 ubiquitin-conjugating enzyme]-L-cysteine + N(6)-ubiquitinyl-[acceptor protein]-L-lysine.</text>
        <dbReference type="EC" id="2.3.2.27"/>
    </reaction>
</comment>
<feature type="compositionally biased region" description="Acidic residues" evidence="17">
    <location>
        <begin position="432"/>
        <end position="442"/>
    </location>
</feature>
<keyword evidence="13 16" id="KW-0862">Zinc</keyword>
<accession>A0A409VBT5</accession>
<dbReference type="GO" id="GO:0072344">
    <property type="term" value="P:rescue of stalled ribosome"/>
    <property type="evidence" value="ECO:0007669"/>
    <property type="project" value="UniProtKB-UniRule"/>
</dbReference>
<dbReference type="SMART" id="SM00744">
    <property type="entry name" value="RINGv"/>
    <property type="match status" value="1"/>
</dbReference>
<protein>
    <recommendedName>
        <fullName evidence="6 16">E3 ubiquitin-protein ligase listerin</fullName>
        <ecNumber evidence="5 16">2.3.2.27</ecNumber>
    </recommendedName>
    <alternativeName>
        <fullName evidence="16">RING-type E3 ubiquitin transferase listerin</fullName>
    </alternativeName>
</protein>
<dbReference type="PANTHER" id="PTHR12389">
    <property type="entry name" value="ZINC FINGER PROTEIN 294"/>
    <property type="match status" value="1"/>
</dbReference>
<dbReference type="GO" id="GO:1990116">
    <property type="term" value="P:ribosome-associated ubiquitin-dependent protein catabolic process"/>
    <property type="evidence" value="ECO:0007669"/>
    <property type="project" value="UniProtKB-UniRule"/>
</dbReference>
<dbReference type="Pfam" id="PF22999">
    <property type="entry name" value="LTN1_E3_ligase_6th"/>
    <property type="match status" value="1"/>
</dbReference>
<feature type="compositionally biased region" description="Polar residues" evidence="17">
    <location>
        <begin position="1"/>
        <end position="13"/>
    </location>
</feature>
<dbReference type="EMBL" id="NHTK01006086">
    <property type="protein sequence ID" value="PPQ64462.1"/>
    <property type="molecule type" value="Genomic_DNA"/>
</dbReference>
<evidence type="ECO:0000256" key="1">
    <source>
        <dbReference type="ARBA" id="ARBA00000900"/>
    </source>
</evidence>
<evidence type="ECO:0000256" key="11">
    <source>
        <dbReference type="ARBA" id="ARBA00022771"/>
    </source>
</evidence>
<dbReference type="SUPFAM" id="SSF57850">
    <property type="entry name" value="RING/U-box"/>
    <property type="match status" value="1"/>
</dbReference>
<feature type="region of interest" description="Disordered" evidence="17">
    <location>
        <begin position="251"/>
        <end position="303"/>
    </location>
</feature>
<dbReference type="GO" id="GO:0043023">
    <property type="term" value="F:ribosomal large subunit binding"/>
    <property type="evidence" value="ECO:0007669"/>
    <property type="project" value="TreeGrafter"/>
</dbReference>
<comment type="pathway">
    <text evidence="3 16">Protein modification; protein ubiquitination.</text>
</comment>
<dbReference type="InterPro" id="IPR016024">
    <property type="entry name" value="ARM-type_fold"/>
</dbReference>
<comment type="function">
    <text evidence="16">E3 ubiquitin-protein ligase. Component of the ribosome quality control complex (RQC), a ribosome-associated complex that mediates ubiquitination and extraction of incompletely synthesized nascent chains for proteasomal degradation.</text>
</comment>
<dbReference type="Proteomes" id="UP000284842">
    <property type="component" value="Unassembled WGS sequence"/>
</dbReference>
<dbReference type="UniPathway" id="UPA00143"/>
<evidence type="ECO:0000256" key="8">
    <source>
        <dbReference type="ARBA" id="ARBA00022679"/>
    </source>
</evidence>
<dbReference type="InParanoid" id="A0A409VBT5"/>
<dbReference type="GO" id="GO:0061630">
    <property type="term" value="F:ubiquitin protein ligase activity"/>
    <property type="evidence" value="ECO:0007669"/>
    <property type="project" value="UniProtKB-UniRule"/>
</dbReference>
<dbReference type="PROSITE" id="PS50089">
    <property type="entry name" value="ZF_RING_2"/>
    <property type="match status" value="1"/>
</dbReference>
<dbReference type="STRING" id="181874.A0A409VBT5"/>
<evidence type="ECO:0000313" key="19">
    <source>
        <dbReference type="EMBL" id="PPQ64462.1"/>
    </source>
</evidence>
<dbReference type="EC" id="2.3.2.27" evidence="5 16"/>
<dbReference type="InterPro" id="IPR054476">
    <property type="entry name" value="Ltn1_N"/>
</dbReference>
<dbReference type="InterPro" id="IPR001841">
    <property type="entry name" value="Znf_RING"/>
</dbReference>
<dbReference type="SUPFAM" id="SSF48371">
    <property type="entry name" value="ARM repeat"/>
    <property type="match status" value="1"/>
</dbReference>
<evidence type="ECO:0000256" key="13">
    <source>
        <dbReference type="ARBA" id="ARBA00022833"/>
    </source>
</evidence>
<dbReference type="GO" id="GO:0008270">
    <property type="term" value="F:zinc ion binding"/>
    <property type="evidence" value="ECO:0007669"/>
    <property type="project" value="UniProtKB-KW"/>
</dbReference>
<evidence type="ECO:0000256" key="6">
    <source>
        <dbReference type="ARBA" id="ARBA00017157"/>
    </source>
</evidence>
<gene>
    <name evidence="19" type="ORF">CVT24_008472</name>
</gene>
<proteinExistence type="inferred from homology"/>
<evidence type="ECO:0000256" key="15">
    <source>
        <dbReference type="PROSITE-ProRule" id="PRU00175"/>
    </source>
</evidence>
<comment type="subunit">
    <text evidence="16">Component of the ribosome quality control complex (RQC).</text>
</comment>
<evidence type="ECO:0000256" key="10">
    <source>
        <dbReference type="ARBA" id="ARBA00022737"/>
    </source>
</evidence>
<dbReference type="InterPro" id="IPR011016">
    <property type="entry name" value="Znf_RING-CH"/>
</dbReference>
<keyword evidence="8 16" id="KW-0808">Transferase</keyword>
<feature type="compositionally biased region" description="Pro residues" evidence="17">
    <location>
        <begin position="251"/>
        <end position="263"/>
    </location>
</feature>
<dbReference type="SMART" id="SM01197">
    <property type="entry name" value="FANCL_C"/>
    <property type="match status" value="1"/>
</dbReference>
<dbReference type="Pfam" id="PF13639">
    <property type="entry name" value="zf-RING_2"/>
    <property type="match status" value="1"/>
</dbReference>
<dbReference type="InterPro" id="IPR054477">
    <property type="entry name" value="LTN1_E3_ligase_6th"/>
</dbReference>
<keyword evidence="7" id="KW-0963">Cytoplasm</keyword>
<dbReference type="GO" id="GO:1990112">
    <property type="term" value="C:RQC complex"/>
    <property type="evidence" value="ECO:0007669"/>
    <property type="project" value="UniProtKB-UniRule"/>
</dbReference>
<evidence type="ECO:0000313" key="20">
    <source>
        <dbReference type="Proteomes" id="UP000284842"/>
    </source>
</evidence>
<feature type="domain" description="RING-type" evidence="18">
    <location>
        <begin position="1769"/>
        <end position="1816"/>
    </location>
</feature>
<evidence type="ECO:0000256" key="7">
    <source>
        <dbReference type="ARBA" id="ARBA00022490"/>
    </source>
</evidence>
<evidence type="ECO:0000259" key="18">
    <source>
        <dbReference type="PROSITE" id="PS50089"/>
    </source>
</evidence>
<organism evidence="19 20">
    <name type="scientific">Panaeolus cyanescens</name>
    <dbReference type="NCBI Taxonomy" id="181874"/>
    <lineage>
        <taxon>Eukaryota</taxon>
        <taxon>Fungi</taxon>
        <taxon>Dikarya</taxon>
        <taxon>Basidiomycota</taxon>
        <taxon>Agaricomycotina</taxon>
        <taxon>Agaricomycetes</taxon>
        <taxon>Agaricomycetidae</taxon>
        <taxon>Agaricales</taxon>
        <taxon>Agaricineae</taxon>
        <taxon>Galeropsidaceae</taxon>
        <taxon>Panaeolus</taxon>
    </lineage>
</organism>
<dbReference type="GO" id="GO:0016567">
    <property type="term" value="P:protein ubiquitination"/>
    <property type="evidence" value="ECO:0007669"/>
    <property type="project" value="UniProtKB-UniPathway"/>
</dbReference>
<keyword evidence="11 15" id="KW-0863">Zinc-finger</keyword>
<dbReference type="OrthoDB" id="6108at2759"/>
<dbReference type="Pfam" id="PF23009">
    <property type="entry name" value="UBC_like"/>
    <property type="match status" value="1"/>
</dbReference>
<dbReference type="InterPro" id="IPR054478">
    <property type="entry name" value="LTN1_UBC"/>
</dbReference>
<dbReference type="GO" id="GO:0005829">
    <property type="term" value="C:cytosol"/>
    <property type="evidence" value="ECO:0007669"/>
    <property type="project" value="UniProtKB-SubCell"/>
</dbReference>
<evidence type="ECO:0000256" key="5">
    <source>
        <dbReference type="ARBA" id="ARBA00012483"/>
    </source>
</evidence>
<dbReference type="PANTHER" id="PTHR12389:SF0">
    <property type="entry name" value="E3 UBIQUITIN-PROTEIN LIGASE LISTERIN"/>
    <property type="match status" value="1"/>
</dbReference>
<sequence length="1820" mass="199968">MVKGNPKSSATSATRKKHAKKHAGPEDQAPQKEKKKQRGEKGKKKEPRVKMYIPPVKPAPALPDPLETTGLSRSLPADLLVVLRNISKKAQVTKIRALEEFQSKWVEPCLKGSDDTGLVYIVVEMLPVWLHHVSSLFVHPSRRVRALAATIHAALLQIPETLDQIVFFFRESASASQLESILGTWCLAANDIDRAVALVASRSWKAFIVSTLPPTTTNAKQLVLDDNSRSSLLSFLQRTILDPNGVYIYLNPPPPTAPPPPSHPSKKSFGKNSSATPQRDDGDATPRSKIDEQEESEVDRRGRLRIADVTKNAADALPSFSDDLQDFLSNPALWTSISPLETSPWLAIESFGYQQPNVRKATWSLVNTILAKHKDNIGQFLPLLSRAILRSAWIETDVLVQGSMWQPLLVFLKQFPESWRLVSAPDVKADGDSESDESEQEEVAAPPASSKDNAQSDAYDEFLRFLELGCSGSPQQGYPAVVLIVSTIPSSILASHSAGSNPLSHFFTSFWKAIDGRALSSLHRSVASAAFLSSLLECMIFLVKRLRNDALRDGSDTTALASASHTSQDTALLLIKEQFSRILSEVSSGALKIEERALSRLLGQTLESLAGIDEILFDCAWNSLVESLSSSDKASESRLAPIILKVFYDRFQEGTILKKRTEKLLQSFLVDSSSRATAILEQLPLDAVPTDLSSFVFLLGILDQFREGAFVDAAFAQSLDDLIGQHSFTVLKLAPDVLLSYIRYRKDEKAILGSWHNLLVGIAQWSGEGSPASEKAVGYLLDAAGQGKLPSSLRPTEGELDSLVGTLLEQSLEASPGSDKGGLMSQILRSHQYFVSPSGLNTFLQIIIATFSDKVHAFIEGKDISIAAFEGPLGCLKVVFSSIISDNDLVASLVPGLFVFTYLVPRHVSETAAGSTIIADAQNLWEEFLKSSPEKQTQLPAVIAELAKLVYDATTIISPQDILAVTSQVSTGIQINAITELLPSPQNFDSLLNDISTDSVDPSLAVSEPWLASLGLRTAKNASPPTTDHFGFSSYARLSNALLQILSESPHLAPQNLWAVRHLLALQLFASDLLAVPSSASANPAFAASAISVNLEGLVSKVKQVVPSIILAAIEGESQTWRRTVVDKLMEVESGKKEEAVKQGLTGAQAFLFGLIRQARVSETLQDSRILRIVLNQVLGKSFNDISEAESWMLFARKIEKSAQRTSIVVVATLTNTAVESPRLDRYRNELAASLLGIKPKDASTEGLLALRRLAATIPPADSEVIFLPSNRAVNVIKACQTWVLAEDGDGDDDNVDEKTENAMLPVFEALAPILQNISGSHWGFIFDVLEGVLDRVAEDLKDGELDEETESQNLVALSGVLRLVIVMEELTKRNQTLMDEWTTHRNNVLAIIRDMTTSNSTSKSASAPRSACLELMLEIIQNLPKSLIDENTLGQMVHLVEDRSTSVQQKAYQLLHSAARKRTEHFVIEAGVALDANEDGTSSSRPRLPDELLEIVGREVSLHEQAEVEDDLKQYRESENAVFGSLLAWMLVFDSFQDASFKVKSSYIEQLRDEDLINGRFIPLIIGLLKLDQGLAKAFKLDIWGVDEFYVQYYRPGGPHAIHVLGAHIFYRSLLTTPSLIYAWVLDCKDRQLSNTITTYTSTHLSPVLIRSELDHVRANLTAKDGGESLTNENMVVKVTGPGVVNEVSAAYNVDEHSLEIRLRIPNDWPLHRIEVKDMKRVGVDENRWRAWLLGVQQVIWANNGRIVDGLGLFKKNVSLHFEGQVECAICYSVISVTDGSLPKKPCKTCKNRFHAACLYKWFNTSHSSSCPLCRSDII</sequence>
<feature type="region of interest" description="Disordered" evidence="17">
    <location>
        <begin position="1"/>
        <end position="63"/>
    </location>
</feature>
<feature type="compositionally biased region" description="Basic and acidic residues" evidence="17">
    <location>
        <begin position="23"/>
        <end position="32"/>
    </location>
</feature>
<evidence type="ECO:0000256" key="14">
    <source>
        <dbReference type="ARBA" id="ARBA00055150"/>
    </source>
</evidence>
<feature type="compositionally biased region" description="Basic residues" evidence="17">
    <location>
        <begin position="33"/>
        <end position="47"/>
    </location>
</feature>
<comment type="caution">
    <text evidence="19">The sequence shown here is derived from an EMBL/GenBank/DDBJ whole genome shotgun (WGS) entry which is preliminary data.</text>
</comment>
<dbReference type="InterPro" id="IPR013083">
    <property type="entry name" value="Znf_RING/FYVE/PHD"/>
</dbReference>
<dbReference type="InterPro" id="IPR039804">
    <property type="entry name" value="RING-CH-C4HC3_LTN1"/>
</dbReference>
<evidence type="ECO:0000256" key="9">
    <source>
        <dbReference type="ARBA" id="ARBA00022723"/>
    </source>
</evidence>
<evidence type="ECO:0000256" key="12">
    <source>
        <dbReference type="ARBA" id="ARBA00022786"/>
    </source>
</evidence>
<dbReference type="CDD" id="cd16491">
    <property type="entry name" value="RING-CH-C4HC3_LTN1"/>
    <property type="match status" value="1"/>
</dbReference>
<comment type="function">
    <text evidence="14">E3 ubiquitin-protein ligase component of the ribosome quality control complex (RQC), a ribosome-associated complex that mediates ubiquitination and extraction of incompletely synthesized nascent chains for proteasomal degradation. Mediates ubiquitination of proteins derived from mRNAs lacking stop codons (non-stop proteins) and other translation arrest products induced by poly-lysine sequences and tandem rare codons. Ubiquitination leads to CDC48 recruitment for extraction and degradation of the incomplete translation product. May indirectly play a role in chromatin function and transcription.</text>
</comment>
<dbReference type="Pfam" id="PF22958">
    <property type="entry name" value="Ltn1_1st"/>
    <property type="match status" value="2"/>
</dbReference>
<keyword evidence="20" id="KW-1185">Reference proteome</keyword>
<keyword evidence="12 16" id="KW-0833">Ubl conjugation pathway</keyword>
<evidence type="ECO:0000256" key="3">
    <source>
        <dbReference type="ARBA" id="ARBA00004906"/>
    </source>
</evidence>
<name>A0A409VBT5_9AGAR</name>
<comment type="subcellular location">
    <subcellularLocation>
        <location evidence="2">Cytoplasm</location>
        <location evidence="2">Cytosol</location>
    </subcellularLocation>
</comment>
<comment type="similarity">
    <text evidence="4 16">Belongs to the LTN1 family.</text>
</comment>
<feature type="region of interest" description="Disordered" evidence="17">
    <location>
        <begin position="426"/>
        <end position="454"/>
    </location>
</feature>
<dbReference type="FunFam" id="3.30.40.10:FF:000038">
    <property type="entry name" value="E3 ubiquitin-protein ligase listerin"/>
    <property type="match status" value="1"/>
</dbReference>
<keyword evidence="10" id="KW-0677">Repeat</keyword>
<dbReference type="Gene3D" id="3.30.40.10">
    <property type="entry name" value="Zinc/RING finger domain, C3HC4 (zinc finger)"/>
    <property type="match status" value="1"/>
</dbReference>